<keyword evidence="1" id="KW-0472">Membrane</keyword>
<keyword evidence="1" id="KW-1133">Transmembrane helix</keyword>
<organism evidence="2 3">
    <name type="scientific">Candidatus Alistipes avicola</name>
    <dbReference type="NCBI Taxonomy" id="2838432"/>
    <lineage>
        <taxon>Bacteria</taxon>
        <taxon>Pseudomonadati</taxon>
        <taxon>Bacteroidota</taxon>
        <taxon>Bacteroidia</taxon>
        <taxon>Bacteroidales</taxon>
        <taxon>Rikenellaceae</taxon>
        <taxon>Alistipes</taxon>
    </lineage>
</organism>
<dbReference type="EMBL" id="DWYR01000009">
    <property type="protein sequence ID" value="HJA98541.1"/>
    <property type="molecule type" value="Genomic_DNA"/>
</dbReference>
<keyword evidence="1" id="KW-0812">Transmembrane</keyword>
<name>A0A9D2L2E8_9BACT</name>
<evidence type="ECO:0000313" key="3">
    <source>
        <dbReference type="Proteomes" id="UP000824259"/>
    </source>
</evidence>
<feature type="transmembrane region" description="Helical" evidence="1">
    <location>
        <begin position="35"/>
        <end position="57"/>
    </location>
</feature>
<accession>A0A9D2L2E8</accession>
<evidence type="ECO:0000256" key="1">
    <source>
        <dbReference type="SAM" id="Phobius"/>
    </source>
</evidence>
<dbReference type="Pfam" id="PF04342">
    <property type="entry name" value="DMT_6"/>
    <property type="match status" value="1"/>
</dbReference>
<gene>
    <name evidence="2" type="ORF">H9779_02935</name>
</gene>
<comment type="caution">
    <text evidence="2">The sequence shown here is derived from an EMBL/GenBank/DDBJ whole genome shotgun (WGS) entry which is preliminary data.</text>
</comment>
<dbReference type="PANTHER" id="PTHR38482:SF1">
    <property type="entry name" value="DMT FAMILY PROTEIN"/>
    <property type="match status" value="1"/>
</dbReference>
<dbReference type="InterPro" id="IPR007437">
    <property type="entry name" value="DUF486"/>
</dbReference>
<feature type="transmembrane region" description="Helical" evidence="1">
    <location>
        <begin position="102"/>
        <end position="119"/>
    </location>
</feature>
<protein>
    <submittedName>
        <fullName evidence="2">DMT family protein</fullName>
    </submittedName>
</protein>
<feature type="transmembrane region" description="Helical" evidence="1">
    <location>
        <begin position="6"/>
        <end position="23"/>
    </location>
</feature>
<reference evidence="2" key="1">
    <citation type="journal article" date="2021" name="PeerJ">
        <title>Extensive microbial diversity within the chicken gut microbiome revealed by metagenomics and culture.</title>
        <authorList>
            <person name="Gilroy R."/>
            <person name="Ravi A."/>
            <person name="Getino M."/>
            <person name="Pursley I."/>
            <person name="Horton D.L."/>
            <person name="Alikhan N.F."/>
            <person name="Baker D."/>
            <person name="Gharbi K."/>
            <person name="Hall N."/>
            <person name="Watson M."/>
            <person name="Adriaenssens E.M."/>
            <person name="Foster-Nyarko E."/>
            <person name="Jarju S."/>
            <person name="Secka A."/>
            <person name="Antonio M."/>
            <person name="Oren A."/>
            <person name="Chaudhuri R.R."/>
            <person name="La Ragione R."/>
            <person name="Hildebrand F."/>
            <person name="Pallen M.J."/>
        </authorList>
    </citation>
    <scope>NUCLEOTIDE SEQUENCE</scope>
    <source>
        <strain evidence="2">CHK169-11906</strain>
    </source>
</reference>
<evidence type="ECO:0000313" key="2">
    <source>
        <dbReference type="EMBL" id="HJA98541.1"/>
    </source>
</evidence>
<dbReference type="PANTHER" id="PTHR38482">
    <property type="entry name" value="DMT FAMILY PROTEIN"/>
    <property type="match status" value="1"/>
</dbReference>
<dbReference type="PIRSF" id="PIRSF021239">
    <property type="entry name" value="UCP021239"/>
    <property type="match status" value="1"/>
</dbReference>
<dbReference type="Proteomes" id="UP000824259">
    <property type="component" value="Unassembled WGS sequence"/>
</dbReference>
<sequence length="121" mass="13847">MTRAITTILLLICSNAFMTLAWYGQIAFKSRIQRLGLVSIILLSWGIALFEYCFQIPANRIGSNQYAGPFSIWELKVIQEVISLLVFTVFAVVFMKSDTLRWNHLAGFVCLILAVYFIFKK</sequence>
<proteinExistence type="predicted"/>
<reference evidence="2" key="2">
    <citation type="submission" date="2021-04" db="EMBL/GenBank/DDBJ databases">
        <authorList>
            <person name="Gilroy R."/>
        </authorList>
    </citation>
    <scope>NUCLEOTIDE SEQUENCE</scope>
    <source>
        <strain evidence="2">CHK169-11906</strain>
    </source>
</reference>
<feature type="transmembrane region" description="Helical" evidence="1">
    <location>
        <begin position="77"/>
        <end position="95"/>
    </location>
</feature>
<dbReference type="AlphaFoldDB" id="A0A9D2L2E8"/>